<evidence type="ECO:0000256" key="3">
    <source>
        <dbReference type="PROSITE-ProRule" id="PRU00221"/>
    </source>
</evidence>
<feature type="repeat" description="WD" evidence="3">
    <location>
        <begin position="697"/>
        <end position="738"/>
    </location>
</feature>
<protein>
    <recommendedName>
        <fullName evidence="5">Nephrocystin 3-like N-terminal domain-containing protein</fullName>
    </recommendedName>
</protein>
<dbReference type="Proteomes" id="UP001190700">
    <property type="component" value="Unassembled WGS sequence"/>
</dbReference>
<feature type="repeat" description="WD" evidence="3">
    <location>
        <begin position="278"/>
        <end position="319"/>
    </location>
</feature>
<dbReference type="PROSITE" id="PS50294">
    <property type="entry name" value="WD_REPEATS_REGION"/>
    <property type="match status" value="20"/>
</dbReference>
<dbReference type="InterPro" id="IPR020472">
    <property type="entry name" value="WD40_PAC1"/>
</dbReference>
<organism evidence="6 7">
    <name type="scientific">Cymbomonas tetramitiformis</name>
    <dbReference type="NCBI Taxonomy" id="36881"/>
    <lineage>
        <taxon>Eukaryota</taxon>
        <taxon>Viridiplantae</taxon>
        <taxon>Chlorophyta</taxon>
        <taxon>Pyramimonadophyceae</taxon>
        <taxon>Pyramimonadales</taxon>
        <taxon>Pyramimonadaceae</taxon>
        <taxon>Cymbomonas</taxon>
    </lineage>
</organism>
<feature type="repeat" description="WD" evidence="3">
    <location>
        <begin position="1117"/>
        <end position="1150"/>
    </location>
</feature>
<feature type="domain" description="Nephrocystin 3-like N-terminal" evidence="5">
    <location>
        <begin position="1454"/>
        <end position="1587"/>
    </location>
</feature>
<dbReference type="SUPFAM" id="SSF50978">
    <property type="entry name" value="WD40 repeat-like"/>
    <property type="match status" value="3"/>
</dbReference>
<feature type="repeat" description="WD" evidence="3">
    <location>
        <begin position="446"/>
        <end position="487"/>
    </location>
</feature>
<dbReference type="Pfam" id="PF00400">
    <property type="entry name" value="WD40"/>
    <property type="match status" value="21"/>
</dbReference>
<feature type="repeat" description="WD" evidence="3">
    <location>
        <begin position="571"/>
        <end position="612"/>
    </location>
</feature>
<dbReference type="PROSITE" id="PS50082">
    <property type="entry name" value="WD_REPEATS_2"/>
    <property type="match status" value="21"/>
</dbReference>
<feature type="repeat" description="WD" evidence="3">
    <location>
        <begin position="865"/>
        <end position="906"/>
    </location>
</feature>
<feature type="compositionally biased region" description="Polar residues" evidence="4">
    <location>
        <begin position="168"/>
        <end position="179"/>
    </location>
</feature>
<dbReference type="InterPro" id="IPR056884">
    <property type="entry name" value="NPHP3-like_N"/>
</dbReference>
<keyword evidence="1 3" id="KW-0853">WD repeat</keyword>
<feature type="repeat" description="WD" evidence="3">
    <location>
        <begin position="991"/>
        <end position="1032"/>
    </location>
</feature>
<dbReference type="PANTHER" id="PTHR44129">
    <property type="entry name" value="WD REPEAT-CONTAINING PROTEIN POP1"/>
    <property type="match status" value="1"/>
</dbReference>
<evidence type="ECO:0000256" key="2">
    <source>
        <dbReference type="ARBA" id="ARBA00022737"/>
    </source>
</evidence>
<dbReference type="SMART" id="SM00320">
    <property type="entry name" value="WD40"/>
    <property type="match status" value="21"/>
</dbReference>
<feature type="repeat" description="WD" evidence="3">
    <location>
        <begin position="488"/>
        <end position="529"/>
    </location>
</feature>
<feature type="repeat" description="WD" evidence="3">
    <location>
        <begin position="530"/>
        <end position="562"/>
    </location>
</feature>
<name>A0AAE0L480_9CHLO</name>
<evidence type="ECO:0000259" key="5">
    <source>
        <dbReference type="Pfam" id="PF24883"/>
    </source>
</evidence>
<dbReference type="InterPro" id="IPR036322">
    <property type="entry name" value="WD40_repeat_dom_sf"/>
</dbReference>
<evidence type="ECO:0000313" key="7">
    <source>
        <dbReference type="Proteomes" id="UP001190700"/>
    </source>
</evidence>
<dbReference type="InterPro" id="IPR001680">
    <property type="entry name" value="WD40_rpt"/>
</dbReference>
<reference evidence="6 7" key="1">
    <citation type="journal article" date="2015" name="Genome Biol. Evol.">
        <title>Comparative Genomics of a Bacterivorous Green Alga Reveals Evolutionary Causalities and Consequences of Phago-Mixotrophic Mode of Nutrition.</title>
        <authorList>
            <person name="Burns J.A."/>
            <person name="Paasch A."/>
            <person name="Narechania A."/>
            <person name="Kim E."/>
        </authorList>
    </citation>
    <scope>NUCLEOTIDE SEQUENCE [LARGE SCALE GENOMIC DNA]</scope>
    <source>
        <strain evidence="6 7">PLY_AMNH</strain>
    </source>
</reference>
<keyword evidence="2" id="KW-0677">Repeat</keyword>
<feature type="region of interest" description="Disordered" evidence="4">
    <location>
        <begin position="155"/>
        <end position="208"/>
    </location>
</feature>
<feature type="repeat" description="WD" evidence="3">
    <location>
        <begin position="362"/>
        <end position="403"/>
    </location>
</feature>
<feature type="repeat" description="WD" evidence="3">
    <location>
        <begin position="655"/>
        <end position="696"/>
    </location>
</feature>
<feature type="repeat" description="WD" evidence="3">
    <location>
        <begin position="613"/>
        <end position="654"/>
    </location>
</feature>
<dbReference type="Pfam" id="PF24883">
    <property type="entry name" value="NPHP3_N"/>
    <property type="match status" value="1"/>
</dbReference>
<evidence type="ECO:0000256" key="4">
    <source>
        <dbReference type="SAM" id="MobiDB-lite"/>
    </source>
</evidence>
<dbReference type="EMBL" id="LGRX02009714">
    <property type="protein sequence ID" value="KAK3271473.1"/>
    <property type="molecule type" value="Genomic_DNA"/>
</dbReference>
<dbReference type="SUPFAM" id="SSF52540">
    <property type="entry name" value="P-loop containing nucleoside triphosphate hydrolases"/>
    <property type="match status" value="1"/>
</dbReference>
<sequence length="1896" mass="204020">MREWKLVRDLLKVRIFSSFGLVYVSQGGYGRSVTNGMGVVCSKAQPEDENIVPPEVLAAREARARANSARLEEEQMRLEEFSPVEQPACEQLTQAIPSANIDSAPCSADLQLTSFSEADPEVLQGQEPEVNADGIGTSPASPVEMISRTGNTEVMTDAHPVPSESHRNGSPNVLPTSAGTPVPKEGRQFQESDAGSAEEAQDASPASASLRTVLRDAVRFLTQFNSELRRHPSSAALWAYDTPTCCHFAKELTREGKPPSGRLLYRPFDVWPSEQAALKGHGAAVWAVALSPDGKTIASGSSDKMVRLWSATTWQLLTELKGHNGAVCSVAFSPDGGLVACGSGGKVVILVDVATGEQRAELKGHEAGVRSVAFSPDGRILASGSADNTLSLWEVASAEQRQVLKPHGGAVWSVVFSPDGKTLACGLEDKTVRLWDVARGEQRMELKGHGGAVWSVVFSPDGLLAASGSDDKSVRLWTVATGQLQSEFKGHMDKVRSVAFSPDGTTLAAGSEDKTIRLYHVTTQQARGVLRGHTGPVRCVTFSPDGVSVVSGAMDKTVRVWDAAAGALPELPGHGGLVSSLAFSPSGRLLASACEDMLVRLWNPDTGAKKAELAGHLGGVLCVAFSPDGKLLASGSGDKTVRLWQVASGQCQAELRGPGGAIFAIAFSPDGKTLATGGLDKTLWLWDLNTRKQCLELAGHTGGVLSVAFSPDGVRLLSSSDDKTVRIWDLSTAVMLQELRGHERPVWSVAYSPDGALVASASADKTLRLWDAHTFEKRAELVGHGDSVWSVAFSPDGKFLVSGSWDKSVRLWEVGAGQQVAQLSGHGLLVESVGFSPDGTTVAYACDDKTVRLWHAPTGRQPPGRNGHTGQVQTLAFSPDGALLASGSWDATVRLWEVSTGEPVGELVGHEGWVECVAFSPDGRTLASASWDKSVRLWDAATCKPLVDLRGHSNWVSSVVYSPDGALLVSGSADKSLRVWDAGTRQLQAQLTEHSGAVLCAAFSPCGGTLASGSGDKTVILWGLPSWEPQMELKGHEGPVCAVIFSADGTTIASGSEDRTVRLWELGSGKLLRQMVGHEGAVLSVVFSPDGATVASSSDDKTVRLWSRSSGRLQRVLRGHTGGIFAVAFAPDGGALASASGDLSVRLWDVVAAEAPGDADPCWADLALQGSARRQAPAPEPSSRREITSADDLLLQELNLTDVNTEQQLAAVRSGVSIAFLLSFHQHVLEQFPEAGELTTREVVERCVQPDTCSQGVDGAPYTHLPHVQAHCGRPTFFVSHVWSGSFSALVALLSAATEGDDPAQVFVWLDVFAVNQNSDEGPDLAALNQSLRASQRGTLVLLDGACGTLPLSRVWCVYEVWMTILMRGERFVHLQDGCCVSQADWMRAAQQLDINLCKAFDLEDKEAILKHVEETHDVDIMNQRLRAFFILQPVCFEGLIGAPRFGDKDLHLDPFLRWLEAPGCGGKTLWIHGHSGAGKTTLCTNIVLQHRHLLGPPRDAHALLHHFTSRGDSRTQNPLHVVRSLAYQLLLAFPTELGNYYGDLGREAMDDLTAVRDAVEVLLCQPLDKHLRGRRVVILLDAVDEGLTAALSSDSTLVQQCQGNQMLQLYMCLRDLPESVGLIMTSPSIGLGCNHYLEHMLLGPSKKMVTVVTVEEFWSPGGAGTGMLLPDLWRQCLLGELGPEDADGMIKRLEQVAQGNAAYCEAIRGLITFAGDKNIMKSLPQTLEVVYDTFVHILRDRGECRRVLELLAVLAVSREPLMVPQLVRYGFEDAQSLLQEAGFLFWVNEQSQVHPVHPTVLSFLSSARQDGDMSIDLQHGHQYLFKALEQELQSSPHPSGYCLRNVLSHGFHVSEARSASLVGDVEFWQKCYEVGSGQTSLLELLEKGNIPDEVR</sequence>
<evidence type="ECO:0000256" key="1">
    <source>
        <dbReference type="ARBA" id="ARBA00022574"/>
    </source>
</evidence>
<feature type="repeat" description="WD" evidence="3">
    <location>
        <begin position="949"/>
        <end position="990"/>
    </location>
</feature>
<feature type="repeat" description="WD" evidence="3">
    <location>
        <begin position="823"/>
        <end position="854"/>
    </location>
</feature>
<keyword evidence="7" id="KW-1185">Reference proteome</keyword>
<dbReference type="PRINTS" id="PR00320">
    <property type="entry name" value="GPROTEINBRPT"/>
</dbReference>
<dbReference type="InterPro" id="IPR027417">
    <property type="entry name" value="P-loop_NTPase"/>
</dbReference>
<dbReference type="PROSITE" id="PS00678">
    <property type="entry name" value="WD_REPEATS_1"/>
    <property type="match status" value="7"/>
</dbReference>
<feature type="repeat" description="WD" evidence="3">
    <location>
        <begin position="781"/>
        <end position="822"/>
    </location>
</feature>
<dbReference type="Gene3D" id="2.130.10.10">
    <property type="entry name" value="YVTN repeat-like/Quinoprotein amine dehydrogenase"/>
    <property type="match status" value="8"/>
</dbReference>
<dbReference type="InterPro" id="IPR050349">
    <property type="entry name" value="WD_LIS1/nudF_dynein_reg"/>
</dbReference>
<feature type="repeat" description="WD" evidence="3">
    <location>
        <begin position="1033"/>
        <end position="1074"/>
    </location>
</feature>
<gene>
    <name evidence="6" type="ORF">CYMTET_20179</name>
</gene>
<dbReference type="InterPro" id="IPR019775">
    <property type="entry name" value="WD40_repeat_CS"/>
</dbReference>
<feature type="repeat" description="WD" evidence="3">
    <location>
        <begin position="907"/>
        <end position="939"/>
    </location>
</feature>
<feature type="repeat" description="WD" evidence="3">
    <location>
        <begin position="739"/>
        <end position="780"/>
    </location>
</feature>
<evidence type="ECO:0000313" key="6">
    <source>
        <dbReference type="EMBL" id="KAK3271473.1"/>
    </source>
</evidence>
<feature type="repeat" description="WD" evidence="3">
    <location>
        <begin position="1075"/>
        <end position="1116"/>
    </location>
</feature>
<proteinExistence type="predicted"/>
<dbReference type="CDD" id="cd00200">
    <property type="entry name" value="WD40"/>
    <property type="match status" value="3"/>
</dbReference>
<dbReference type="InterPro" id="IPR015943">
    <property type="entry name" value="WD40/YVTN_repeat-like_dom_sf"/>
</dbReference>
<feature type="repeat" description="WD" evidence="3">
    <location>
        <begin position="404"/>
        <end position="445"/>
    </location>
</feature>
<accession>A0AAE0L480</accession>
<feature type="repeat" description="WD" evidence="3">
    <location>
        <begin position="320"/>
        <end position="361"/>
    </location>
</feature>
<dbReference type="Gene3D" id="3.40.50.300">
    <property type="entry name" value="P-loop containing nucleotide triphosphate hydrolases"/>
    <property type="match status" value="1"/>
</dbReference>
<comment type="caution">
    <text evidence="6">The sequence shown here is derived from an EMBL/GenBank/DDBJ whole genome shotgun (WGS) entry which is preliminary data.</text>
</comment>